<dbReference type="GO" id="GO:0004674">
    <property type="term" value="F:protein serine/threonine kinase activity"/>
    <property type="evidence" value="ECO:0007669"/>
    <property type="project" value="UniProtKB-KW"/>
</dbReference>
<dbReference type="SUPFAM" id="SSF56112">
    <property type="entry name" value="Protein kinase-like (PK-like)"/>
    <property type="match status" value="1"/>
</dbReference>
<dbReference type="RefSeq" id="WP_036675661.1">
    <property type="nucleotide sequence ID" value="NZ_JNVM01000002.1"/>
</dbReference>
<organism evidence="1 2">
    <name type="scientific">Paenibacillus tyrfis</name>
    <dbReference type="NCBI Taxonomy" id="1501230"/>
    <lineage>
        <taxon>Bacteria</taxon>
        <taxon>Bacillati</taxon>
        <taxon>Bacillota</taxon>
        <taxon>Bacilli</taxon>
        <taxon>Bacillales</taxon>
        <taxon>Paenibacillaceae</taxon>
        <taxon>Paenibacillus</taxon>
    </lineage>
</organism>
<accession>A0A081PAM3</accession>
<dbReference type="OrthoDB" id="529320at2"/>
<keyword evidence="1" id="KW-0418">Kinase</keyword>
<comment type="caution">
    <text evidence="1">The sequence shown here is derived from an EMBL/GenBank/DDBJ whole genome shotgun (WGS) entry which is preliminary data.</text>
</comment>
<dbReference type="EMBL" id="JNVM01000002">
    <property type="protein sequence ID" value="KEQ27746.1"/>
    <property type="molecule type" value="Genomic_DNA"/>
</dbReference>
<proteinExistence type="predicted"/>
<keyword evidence="1" id="KW-0723">Serine/threonine-protein kinase</keyword>
<evidence type="ECO:0000313" key="2">
    <source>
        <dbReference type="Proteomes" id="UP000028123"/>
    </source>
</evidence>
<protein>
    <submittedName>
        <fullName evidence="1">Serine/threonine protein kinase</fullName>
    </submittedName>
</protein>
<name>A0A081PAM3_9BACL</name>
<sequence>MNEDWTLADKALRSITVIGSERNEPVIVSGDSEGLRCIGIGTDAAVFTYDRTPGYAFKMYSDHALALGKRDMEKQVYERLEGIPYFPVYYGCGEHYLVMSHESGVTLLDCLLEGIPVPEQAILDVEDARALVRGRGLNPRDIHLKNVILQSGRGKVLDVSEYALEGDDHRWEHLVWAYRIFYPGIEGIKIPAWVLDAIKNGYARLDQANLSLDDFAQRVSQLFSKFLK</sequence>
<keyword evidence="2" id="KW-1185">Reference proteome</keyword>
<evidence type="ECO:0000313" key="1">
    <source>
        <dbReference type="EMBL" id="KEQ27746.1"/>
    </source>
</evidence>
<dbReference type="eggNOG" id="COG0515">
    <property type="taxonomic scope" value="Bacteria"/>
</dbReference>
<keyword evidence="1" id="KW-0808">Transferase</keyword>
<dbReference type="AlphaFoldDB" id="A0A081PAM3"/>
<reference evidence="1 2" key="1">
    <citation type="submission" date="2014-06" db="EMBL/GenBank/DDBJ databases">
        <title>Draft genome sequence of Paenibacillus sp. MSt1.</title>
        <authorList>
            <person name="Aw Y.K."/>
            <person name="Ong K.S."/>
            <person name="Gan H.M."/>
            <person name="Lee S.M."/>
        </authorList>
    </citation>
    <scope>NUCLEOTIDE SEQUENCE [LARGE SCALE GENOMIC DNA]</scope>
    <source>
        <strain evidence="1 2">MSt1</strain>
    </source>
</reference>
<dbReference type="Proteomes" id="UP000028123">
    <property type="component" value="Unassembled WGS sequence"/>
</dbReference>
<gene>
    <name evidence="1" type="ORF">ET33_13785</name>
</gene>
<dbReference type="InterPro" id="IPR011009">
    <property type="entry name" value="Kinase-like_dom_sf"/>
</dbReference>